<comment type="subcellular location">
    <subcellularLocation>
        <location evidence="1">Cell inner membrane</location>
        <topology evidence="1">Multi-pass membrane protein</topology>
    </subcellularLocation>
</comment>
<feature type="transmembrane region" description="Helical" evidence="9">
    <location>
        <begin position="403"/>
        <end position="423"/>
    </location>
</feature>
<keyword evidence="3" id="KW-1003">Cell membrane</keyword>
<dbReference type="EMBL" id="AF087482">
    <property type="protein sequence ID" value="AAC69487.1"/>
    <property type="molecule type" value="Genomic_DNA"/>
</dbReference>
<name>O87621_PSEAI</name>
<dbReference type="InterPro" id="IPR001851">
    <property type="entry name" value="ABC_transp_permease"/>
</dbReference>
<feature type="transmembrane region" description="Helical" evidence="9">
    <location>
        <begin position="199"/>
        <end position="219"/>
    </location>
</feature>
<keyword evidence="2" id="KW-0813">Transport</keyword>
<dbReference type="InterPro" id="IPR052157">
    <property type="entry name" value="BCAA_transport_permease"/>
</dbReference>
<feature type="transmembrane region" description="Helical" evidence="9">
    <location>
        <begin position="377"/>
        <end position="397"/>
    </location>
</feature>
<feature type="transmembrane region" description="Helical" evidence="9">
    <location>
        <begin position="349"/>
        <end position="370"/>
    </location>
</feature>
<feature type="transmembrane region" description="Helical" evidence="9">
    <location>
        <begin position="33"/>
        <end position="58"/>
    </location>
</feature>
<dbReference type="GO" id="GO:0015658">
    <property type="term" value="F:branched-chain amino acid transmembrane transporter activity"/>
    <property type="evidence" value="ECO:0007669"/>
    <property type="project" value="InterPro"/>
</dbReference>
<evidence type="ECO:0000256" key="7">
    <source>
        <dbReference type="ARBA" id="ARBA00023136"/>
    </source>
</evidence>
<keyword evidence="5" id="KW-0029">Amino-acid transport</keyword>
<protein>
    <submittedName>
        <fullName evidence="10">Putative membrane spanning protein</fullName>
    </submittedName>
</protein>
<dbReference type="InterPro" id="IPR043428">
    <property type="entry name" value="LivM-like"/>
</dbReference>
<gene>
    <name evidence="10" type="primary">hybE</name>
</gene>
<dbReference type="CDD" id="cd06581">
    <property type="entry name" value="TM_PBP1_LivM_like"/>
    <property type="match status" value="1"/>
</dbReference>
<feature type="transmembrane region" description="Helical" evidence="9">
    <location>
        <begin position="70"/>
        <end position="91"/>
    </location>
</feature>
<dbReference type="AlphaFoldDB" id="O87621"/>
<dbReference type="PANTHER" id="PTHR11795:SF442">
    <property type="entry name" value="ABC TRANSPORTER ATP-BINDING PROTEIN"/>
    <property type="match status" value="1"/>
</dbReference>
<dbReference type="Pfam" id="PF02653">
    <property type="entry name" value="BPD_transp_2"/>
    <property type="match status" value="2"/>
</dbReference>
<evidence type="ECO:0000256" key="2">
    <source>
        <dbReference type="ARBA" id="ARBA00022448"/>
    </source>
</evidence>
<feature type="transmembrane region" description="Helical" evidence="9">
    <location>
        <begin position="278"/>
        <end position="301"/>
    </location>
</feature>
<keyword evidence="6 9" id="KW-1133">Transmembrane helix</keyword>
<feature type="transmembrane region" description="Helical" evidence="9">
    <location>
        <begin position="231"/>
        <end position="258"/>
    </location>
</feature>
<dbReference type="GO" id="GO:0006865">
    <property type="term" value="P:amino acid transport"/>
    <property type="evidence" value="ECO:0007669"/>
    <property type="project" value="UniProtKB-KW"/>
</dbReference>
<evidence type="ECO:0000256" key="3">
    <source>
        <dbReference type="ARBA" id="ARBA00022475"/>
    </source>
</evidence>
<dbReference type="CDD" id="cd06582">
    <property type="entry name" value="TM_PBP1_LivH_like"/>
    <property type="match status" value="1"/>
</dbReference>
<accession>O87621</accession>
<proteinExistence type="inferred from homology"/>
<evidence type="ECO:0000256" key="1">
    <source>
        <dbReference type="ARBA" id="ARBA00004429"/>
    </source>
</evidence>
<evidence type="ECO:0000256" key="4">
    <source>
        <dbReference type="ARBA" id="ARBA00022692"/>
    </source>
</evidence>
<feature type="transmembrane region" description="Helical" evidence="9">
    <location>
        <begin position="430"/>
        <end position="450"/>
    </location>
</feature>
<keyword evidence="7 9" id="KW-0472">Membrane</keyword>
<evidence type="ECO:0000256" key="8">
    <source>
        <dbReference type="ARBA" id="ARBA00037998"/>
    </source>
</evidence>
<evidence type="ECO:0000256" key="5">
    <source>
        <dbReference type="ARBA" id="ARBA00022970"/>
    </source>
</evidence>
<feature type="transmembrane region" description="Helical" evidence="9">
    <location>
        <begin position="103"/>
        <end position="127"/>
    </location>
</feature>
<sequence length="614" mass="65943">MTDQEETSDNTGIFPAVEWAAIRRPAVFAGRRVTLVFGIMSFVNLAHGSLYMLGAYFAALTFKNTDSLTLAFFAAIFGSIAVGVILERLAVSRLYSRDHLDHVLVTFGMVLFFNEMVQILWGTQQYFLPVPAWLDSTVSIFGINYPAYRFAIIVVGLLVAVGAHAVINKTRLGMLIRAGSVNPKMVGALGVNIKFLNALLFGLGAALAGLAGVMASPILSIQSGMGDPVLITTLVVIVIGGIGSVSGAFYAALIVGVVDTLGRAFLPMILREFMARDIANAAGPAIASMLIYVLMAVVLALRPQGLFRRPEITMTQTTPFKLSTLVPVAIILLLALVPFWGYFTDSTFYVAFYARVLIYAIAVVALNIALGFGGLVSLGHALFMGIGAYSVAIPSFYGIDSGWVHLFICLLGSGLLGYITGAISLRTTGIGFIMITLAFAQMGYFLFVSLKQYGGDDGTSIANTSKMLGLDFGGVYTVYVWRLCCWCCQPGGRQSCVSRLLAWSCVAHAKTSVVLTLSVSRRIIFVGVLRAVGNAVLGGGVLAGQSQCLRVTHHLILDYFRRSGGYAGTGRHWYRIWPVVRGTCVLGSRRSAENVYNALVGRVWSGHCCDWPGG</sequence>
<dbReference type="PANTHER" id="PTHR11795">
    <property type="entry name" value="BRANCHED-CHAIN AMINO ACID TRANSPORT SYSTEM PERMEASE PROTEIN LIVH"/>
    <property type="match status" value="1"/>
</dbReference>
<organism evidence="10">
    <name type="scientific">Pseudomonas aeruginosa</name>
    <dbReference type="NCBI Taxonomy" id="287"/>
    <lineage>
        <taxon>Bacteria</taxon>
        <taxon>Pseudomonadati</taxon>
        <taxon>Pseudomonadota</taxon>
        <taxon>Gammaproteobacteria</taxon>
        <taxon>Pseudomonadales</taxon>
        <taxon>Pseudomonadaceae</taxon>
        <taxon>Pseudomonas</taxon>
    </lineage>
</organism>
<evidence type="ECO:0000256" key="6">
    <source>
        <dbReference type="ARBA" id="ARBA00022989"/>
    </source>
</evidence>
<feature type="transmembrane region" description="Helical" evidence="9">
    <location>
        <begin position="147"/>
        <end position="167"/>
    </location>
</feature>
<feature type="transmembrane region" description="Helical" evidence="9">
    <location>
        <begin position="322"/>
        <end position="343"/>
    </location>
</feature>
<keyword evidence="4 9" id="KW-0812">Transmembrane</keyword>
<reference evidence="10" key="1">
    <citation type="journal article" date="2001" name="Appl. Environ. Microbiol.">
        <title>Cloning, nucleotide sequencing, and functional analysis of a novel, mobile cluster of biodegradation genes from Pseudomonas aeruginosa strain JB2.</title>
        <authorList>
            <person name="Hickey W.J."/>
            <person name="Sabat G."/>
            <person name="Yuroff A.S."/>
            <person name="Arment A.R."/>
            <person name="Perez-Lesher J."/>
        </authorList>
    </citation>
    <scope>NUCLEOTIDE SEQUENCE</scope>
    <source>
        <strain evidence="10">JB2</strain>
    </source>
</reference>
<evidence type="ECO:0000313" key="10">
    <source>
        <dbReference type="EMBL" id="AAC69487.1"/>
    </source>
</evidence>
<comment type="similarity">
    <text evidence="8">Belongs to the binding-protein-dependent transport system permease family. LivHM subfamily.</text>
</comment>
<dbReference type="GO" id="GO:0005886">
    <property type="term" value="C:plasma membrane"/>
    <property type="evidence" value="ECO:0007669"/>
    <property type="project" value="UniProtKB-SubCell"/>
</dbReference>
<evidence type="ECO:0000256" key="9">
    <source>
        <dbReference type="SAM" id="Phobius"/>
    </source>
</evidence>